<dbReference type="Pfam" id="PF10326">
    <property type="entry name" value="7TM_GPCR_Str"/>
    <property type="match status" value="1"/>
</dbReference>
<dbReference type="AlphaFoldDB" id="A0A6A5GDR6"/>
<feature type="transmembrane region" description="Helical" evidence="1">
    <location>
        <begin position="58"/>
        <end position="77"/>
    </location>
</feature>
<evidence type="ECO:0000313" key="3">
    <source>
        <dbReference type="Proteomes" id="UP000483820"/>
    </source>
</evidence>
<dbReference type="GO" id="GO:0038022">
    <property type="term" value="F:G protein-coupled olfactory receptor activity"/>
    <property type="evidence" value="ECO:0007669"/>
    <property type="project" value="TreeGrafter"/>
</dbReference>
<organism evidence="2 3">
    <name type="scientific">Caenorhabditis remanei</name>
    <name type="common">Caenorhabditis vulgaris</name>
    <dbReference type="NCBI Taxonomy" id="31234"/>
    <lineage>
        <taxon>Eukaryota</taxon>
        <taxon>Metazoa</taxon>
        <taxon>Ecdysozoa</taxon>
        <taxon>Nematoda</taxon>
        <taxon>Chromadorea</taxon>
        <taxon>Rhabditida</taxon>
        <taxon>Rhabditina</taxon>
        <taxon>Rhabditomorpha</taxon>
        <taxon>Rhabditoidea</taxon>
        <taxon>Rhabditidae</taxon>
        <taxon>Peloderinae</taxon>
        <taxon>Caenorhabditis</taxon>
    </lineage>
</organism>
<dbReference type="RefSeq" id="XP_053582133.1">
    <property type="nucleotide sequence ID" value="XM_053733220.1"/>
</dbReference>
<keyword evidence="1" id="KW-0472">Membrane</keyword>
<sequence>MNITTDSSMSSDSNSTPWTIIISRTQRGSTCFGMLTNFILILLIWFKSPKNLGVYKYLMIYVASLEVAFGVLDLLTVPDMYSQDSAFFVMVDPRKSALPESFIQVADCKLTCDRQKDKVDVQWHSVEHLESLLPFLVFNSLIDILY</sequence>
<keyword evidence="1" id="KW-1133">Transmembrane helix</keyword>
<protein>
    <submittedName>
        <fullName evidence="2">Uncharacterized protein</fullName>
    </submittedName>
</protein>
<evidence type="ECO:0000256" key="1">
    <source>
        <dbReference type="SAM" id="Phobius"/>
    </source>
</evidence>
<dbReference type="PANTHER" id="PTHR22943:SF86">
    <property type="entry name" value="SEVEN TM RECEPTOR"/>
    <property type="match status" value="1"/>
</dbReference>
<comment type="caution">
    <text evidence="2">The sequence shown here is derived from an EMBL/GenBank/DDBJ whole genome shotgun (WGS) entry which is preliminary data.</text>
</comment>
<gene>
    <name evidence="2" type="ORF">GCK72_019776</name>
</gene>
<dbReference type="KEGG" id="crq:GCK72_019776"/>
<dbReference type="EMBL" id="WUAV01000005">
    <property type="protein sequence ID" value="KAF1753220.1"/>
    <property type="molecule type" value="Genomic_DNA"/>
</dbReference>
<dbReference type="PANTHER" id="PTHR22943">
    <property type="entry name" value="7-TRANSMEMBRANE DOMAIN RECEPTOR C.ELEGANS"/>
    <property type="match status" value="1"/>
</dbReference>
<reference evidence="2 3" key="1">
    <citation type="submission" date="2019-12" db="EMBL/GenBank/DDBJ databases">
        <title>Chromosome-level assembly of the Caenorhabditis remanei genome.</title>
        <authorList>
            <person name="Teterina A.A."/>
            <person name="Willis J.H."/>
            <person name="Phillips P.C."/>
        </authorList>
    </citation>
    <scope>NUCLEOTIDE SEQUENCE [LARGE SCALE GENOMIC DNA]</scope>
    <source>
        <strain evidence="2 3">PX506</strain>
        <tissue evidence="2">Whole organism</tissue>
    </source>
</reference>
<dbReference type="GO" id="GO:0005886">
    <property type="term" value="C:plasma membrane"/>
    <property type="evidence" value="ECO:0007669"/>
    <property type="project" value="TreeGrafter"/>
</dbReference>
<evidence type="ECO:0000313" key="2">
    <source>
        <dbReference type="EMBL" id="KAF1753220.1"/>
    </source>
</evidence>
<feature type="transmembrane region" description="Helical" evidence="1">
    <location>
        <begin position="28"/>
        <end position="46"/>
    </location>
</feature>
<keyword evidence="1" id="KW-0812">Transmembrane</keyword>
<dbReference type="InterPro" id="IPR019428">
    <property type="entry name" value="7TM_GPCR_serpentine_rcpt_Str"/>
</dbReference>
<dbReference type="GO" id="GO:0042048">
    <property type="term" value="P:olfactory behavior"/>
    <property type="evidence" value="ECO:0007669"/>
    <property type="project" value="TreeGrafter"/>
</dbReference>
<proteinExistence type="predicted"/>
<dbReference type="CTD" id="9801877"/>
<accession>A0A6A5GDR6</accession>
<name>A0A6A5GDR6_CAERE</name>
<dbReference type="GeneID" id="9801877"/>
<dbReference type="Proteomes" id="UP000483820">
    <property type="component" value="Chromosome V"/>
</dbReference>